<name>A0A8J3IYU8_9CHLR</name>
<proteinExistence type="predicted"/>
<dbReference type="EMBL" id="BNJK01000004">
    <property type="protein sequence ID" value="GHP01024.1"/>
    <property type="molecule type" value="Genomic_DNA"/>
</dbReference>
<keyword evidence="1" id="KW-0175">Coiled coil</keyword>
<keyword evidence="2" id="KW-0812">Transmembrane</keyword>
<organism evidence="3 4">
    <name type="scientific">Reticulibacter mediterranei</name>
    <dbReference type="NCBI Taxonomy" id="2778369"/>
    <lineage>
        <taxon>Bacteria</taxon>
        <taxon>Bacillati</taxon>
        <taxon>Chloroflexota</taxon>
        <taxon>Ktedonobacteria</taxon>
        <taxon>Ktedonobacterales</taxon>
        <taxon>Reticulibacteraceae</taxon>
        <taxon>Reticulibacter</taxon>
    </lineage>
</organism>
<feature type="transmembrane region" description="Helical" evidence="2">
    <location>
        <begin position="575"/>
        <end position="595"/>
    </location>
</feature>
<evidence type="ECO:0000313" key="4">
    <source>
        <dbReference type="Proteomes" id="UP000597444"/>
    </source>
</evidence>
<keyword evidence="2" id="KW-1133">Transmembrane helix</keyword>
<feature type="transmembrane region" description="Helical" evidence="2">
    <location>
        <begin position="601"/>
        <end position="622"/>
    </location>
</feature>
<keyword evidence="2" id="KW-0472">Membrane</keyword>
<sequence length="875" mass="98249">MRPQIDLRFRPSLLIFVDEVGQRICEQFKAILRVARLDQVLWQSIALLQFTSGSEHAVSLNLDGQASNEEGTFAQMVERALKDVQASRRIGEIISAGYPVPNPRTQVYIVGDASQDQPARVLKLVQEQLANMACHTLVCSVLHTDQVKQETAGNPTSEMVAAGSVANEQIIANTFCYLYGERLTYPVPTFISQAESYYAAAEALFVLIATGLTTEPFFEEAVRGGTGPAAGANVGGLGTSLILCPQEALLEYGSLRLSIEMLDAWLRDLQDDRFAPSRQREVRASARGLVRSIKGEIQDVQERPLANEARHLKGDALDFITGRTEADLSILTRELPALLAGGQTSRDRSTSLQEPPDLYQQLYERSQALFALFWPQQVRRDYNNRRDHSVSWSTFVSQRAEQAVASYAEWDALATRAWDAVTQHICTELQDFIEKLCTEDEAGLGLATLAIDELEDRLVELRTNLRLWHRTHVRDYQAAQRFLADLASGPWVSASDGLQRRGSPVSEQRQGMPAEPVVMEDMQESILVSEPIVASIPSLSLLSPQFSEQEACTVQHLEQRRAWREQRVPSGTAQMLAAIPFLIAVLLTLLSFPWFPPTTEAPLVMSAFVVSIVVLGYGLLYGKRVWEVRQARADLLTFYRRYYAYLCEQREDQLRLLLLNVVQSKALNIRQRLDHMATFLAEMRAQLADQAGRIPRELFQGVAGSRDVFVVNGEMLQQEQKNTLDDAVEQLAKVRVRAPVETWHSTTQALNRHFLTEVGERFFLLSQQELQALLLEWNREVTRSYCEGPLVNLSAAMDTPEVWREALERAKQVVYQEPAGVQVPQWMFVCGRDADIQKGAPHLPGDVYPVRISGVHAWVLVAAFSRRASSVPYVR</sequence>
<evidence type="ECO:0000256" key="1">
    <source>
        <dbReference type="SAM" id="Coils"/>
    </source>
</evidence>
<reference evidence="3" key="1">
    <citation type="submission" date="2020-10" db="EMBL/GenBank/DDBJ databases">
        <title>Taxonomic study of unclassified bacteria belonging to the class Ktedonobacteria.</title>
        <authorList>
            <person name="Yabe S."/>
            <person name="Wang C.M."/>
            <person name="Zheng Y."/>
            <person name="Sakai Y."/>
            <person name="Cavaletti L."/>
            <person name="Monciardini P."/>
            <person name="Donadio S."/>
        </authorList>
    </citation>
    <scope>NUCLEOTIDE SEQUENCE</scope>
    <source>
        <strain evidence="3">ID150040</strain>
    </source>
</reference>
<protein>
    <submittedName>
        <fullName evidence="3">Uncharacterized protein</fullName>
    </submittedName>
</protein>
<dbReference type="Proteomes" id="UP000597444">
    <property type="component" value="Unassembled WGS sequence"/>
</dbReference>
<gene>
    <name evidence="3" type="ORF">KSF_110710</name>
</gene>
<evidence type="ECO:0000313" key="3">
    <source>
        <dbReference type="EMBL" id="GHP01024.1"/>
    </source>
</evidence>
<evidence type="ECO:0000256" key="2">
    <source>
        <dbReference type="SAM" id="Phobius"/>
    </source>
</evidence>
<comment type="caution">
    <text evidence="3">The sequence shown here is derived from an EMBL/GenBank/DDBJ whole genome shotgun (WGS) entry which is preliminary data.</text>
</comment>
<dbReference type="RefSeq" id="WP_220211596.1">
    <property type="nucleotide sequence ID" value="NZ_BNJK01000004.1"/>
</dbReference>
<keyword evidence="4" id="KW-1185">Reference proteome</keyword>
<dbReference type="AlphaFoldDB" id="A0A8J3IYU8"/>
<accession>A0A8J3IYU8</accession>
<feature type="coiled-coil region" evidence="1">
    <location>
        <begin position="444"/>
        <end position="471"/>
    </location>
</feature>